<dbReference type="RefSeq" id="XP_001023158.1">
    <property type="nucleotide sequence ID" value="XM_001023158.3"/>
</dbReference>
<keyword evidence="2" id="KW-1185">Reference proteome</keyword>
<dbReference type="InParanoid" id="I7MHE8"/>
<sequence>MGCNSSTAIVDFENVSTQGQAIEYVKQKLEKCEEMLINVQKVRKTLYQTVQMDSCQHFLGNLYEDIYDVHKEISMMYPDETPEKIQVTKTVKEYIKQLKEMKLDFFDSLQDSKSIANSDKMQNNQDILLELHWKQQTLFNYFLNNKKHNTSPMQRSLSSTSTALSA</sequence>
<reference evidence="2" key="1">
    <citation type="journal article" date="2006" name="PLoS Biol.">
        <title>Macronuclear genome sequence of the ciliate Tetrahymena thermophila, a model eukaryote.</title>
        <authorList>
            <person name="Eisen J.A."/>
            <person name="Coyne R.S."/>
            <person name="Wu M."/>
            <person name="Wu D."/>
            <person name="Thiagarajan M."/>
            <person name="Wortman J.R."/>
            <person name="Badger J.H."/>
            <person name="Ren Q."/>
            <person name="Amedeo P."/>
            <person name="Jones K.M."/>
            <person name="Tallon L.J."/>
            <person name="Delcher A.L."/>
            <person name="Salzberg S.L."/>
            <person name="Silva J.C."/>
            <person name="Haas B.J."/>
            <person name="Majoros W.H."/>
            <person name="Farzad M."/>
            <person name="Carlton J.M."/>
            <person name="Smith R.K. Jr."/>
            <person name="Garg J."/>
            <person name="Pearlman R.E."/>
            <person name="Karrer K.M."/>
            <person name="Sun L."/>
            <person name="Manning G."/>
            <person name="Elde N.C."/>
            <person name="Turkewitz A.P."/>
            <person name="Asai D.J."/>
            <person name="Wilkes D.E."/>
            <person name="Wang Y."/>
            <person name="Cai H."/>
            <person name="Collins K."/>
            <person name="Stewart B.A."/>
            <person name="Lee S.R."/>
            <person name="Wilamowska K."/>
            <person name="Weinberg Z."/>
            <person name="Ruzzo W.L."/>
            <person name="Wloga D."/>
            <person name="Gaertig J."/>
            <person name="Frankel J."/>
            <person name="Tsao C.-C."/>
            <person name="Gorovsky M.A."/>
            <person name="Keeling P.J."/>
            <person name="Waller R.F."/>
            <person name="Patron N.J."/>
            <person name="Cherry J.M."/>
            <person name="Stover N.A."/>
            <person name="Krieger C.J."/>
            <person name="del Toro C."/>
            <person name="Ryder H.F."/>
            <person name="Williamson S.C."/>
            <person name="Barbeau R.A."/>
            <person name="Hamilton E.P."/>
            <person name="Orias E."/>
        </authorList>
    </citation>
    <scope>NUCLEOTIDE SEQUENCE [LARGE SCALE GENOMIC DNA]</scope>
    <source>
        <strain evidence="2">SB210</strain>
    </source>
</reference>
<dbReference type="EMBL" id="GG662512">
    <property type="protein sequence ID" value="EAS02913.1"/>
    <property type="molecule type" value="Genomic_DNA"/>
</dbReference>
<name>I7MHE8_TETTS</name>
<dbReference type="HOGENOM" id="CLU_1606037_0_0_1"/>
<dbReference type="AlphaFoldDB" id="I7MHE8"/>
<dbReference type="KEGG" id="tet:TTHERM_00492660"/>
<protein>
    <submittedName>
        <fullName evidence="1">Uncharacterized protein</fullName>
    </submittedName>
</protein>
<organism evidence="1 2">
    <name type="scientific">Tetrahymena thermophila (strain SB210)</name>
    <dbReference type="NCBI Taxonomy" id="312017"/>
    <lineage>
        <taxon>Eukaryota</taxon>
        <taxon>Sar</taxon>
        <taxon>Alveolata</taxon>
        <taxon>Ciliophora</taxon>
        <taxon>Intramacronucleata</taxon>
        <taxon>Oligohymenophorea</taxon>
        <taxon>Hymenostomatida</taxon>
        <taxon>Tetrahymenina</taxon>
        <taxon>Tetrahymenidae</taxon>
        <taxon>Tetrahymena</taxon>
    </lineage>
</organism>
<dbReference type="GeneID" id="7835753"/>
<accession>I7MHE8</accession>
<proteinExistence type="predicted"/>
<gene>
    <name evidence="1" type="ORF">TTHERM_00492660</name>
</gene>
<evidence type="ECO:0000313" key="1">
    <source>
        <dbReference type="EMBL" id="EAS02913.1"/>
    </source>
</evidence>
<dbReference type="Proteomes" id="UP000009168">
    <property type="component" value="Unassembled WGS sequence"/>
</dbReference>
<evidence type="ECO:0000313" key="2">
    <source>
        <dbReference type="Proteomes" id="UP000009168"/>
    </source>
</evidence>